<evidence type="ECO:0008006" key="3">
    <source>
        <dbReference type="Google" id="ProtNLM"/>
    </source>
</evidence>
<evidence type="ECO:0000313" key="1">
    <source>
        <dbReference type="EMBL" id="MBO0651813.1"/>
    </source>
</evidence>
<reference evidence="1" key="1">
    <citation type="submission" date="2021-03" db="EMBL/GenBank/DDBJ databases">
        <title>Streptomyces strains.</title>
        <authorList>
            <person name="Lund M.B."/>
            <person name="Toerring T."/>
        </authorList>
    </citation>
    <scope>NUCLEOTIDE SEQUENCE</scope>
    <source>
        <strain evidence="1">JCM 4242</strain>
    </source>
</reference>
<protein>
    <recommendedName>
        <fullName evidence="3">Lipoprotein</fullName>
    </recommendedName>
</protein>
<dbReference type="RefSeq" id="WP_143587591.1">
    <property type="nucleotide sequence ID" value="NZ_JAFMOF010000001.1"/>
</dbReference>
<comment type="caution">
    <text evidence="1">The sequence shown here is derived from an EMBL/GenBank/DDBJ whole genome shotgun (WGS) entry which is preliminary data.</text>
</comment>
<dbReference type="EMBL" id="JAFMOF010000001">
    <property type="protein sequence ID" value="MBO0651813.1"/>
    <property type="molecule type" value="Genomic_DNA"/>
</dbReference>
<gene>
    <name evidence="1" type="ORF">J1792_03070</name>
</gene>
<accession>A0A939FJM5</accession>
<dbReference type="AlphaFoldDB" id="A0A939FJM5"/>
<sequence>MRPLNAALGAVALTAGLLNGLLCGCADPGGLKVAGPAQTAAPTAGPVQVVEGPGQPPLRRPASFVIGDSVRLTGLRWRTWGGPTAEATGEVSGNWCLPACRATPYQARVTLAGLVRKDRSAYYGRAEVVADGLPPEQHRELRDLRLFVPQR</sequence>
<keyword evidence="2" id="KW-1185">Reference proteome</keyword>
<evidence type="ECO:0000313" key="2">
    <source>
        <dbReference type="Proteomes" id="UP000664781"/>
    </source>
</evidence>
<dbReference type="Proteomes" id="UP000664781">
    <property type="component" value="Unassembled WGS sequence"/>
</dbReference>
<proteinExistence type="predicted"/>
<dbReference type="PROSITE" id="PS51257">
    <property type="entry name" value="PROKAR_LIPOPROTEIN"/>
    <property type="match status" value="1"/>
</dbReference>
<name>A0A939FJM5_9ACTN</name>
<organism evidence="1 2">
    <name type="scientific">Streptomyces triculaminicus</name>
    <dbReference type="NCBI Taxonomy" id="2816232"/>
    <lineage>
        <taxon>Bacteria</taxon>
        <taxon>Bacillati</taxon>
        <taxon>Actinomycetota</taxon>
        <taxon>Actinomycetes</taxon>
        <taxon>Kitasatosporales</taxon>
        <taxon>Streptomycetaceae</taxon>
        <taxon>Streptomyces</taxon>
    </lineage>
</organism>